<dbReference type="PANTHER" id="PTHR30627:SF2">
    <property type="entry name" value="PEPTIDOGLYCAN D,D-TRANSPEPTIDASE MRDA"/>
    <property type="match status" value="1"/>
</dbReference>
<evidence type="ECO:0000256" key="8">
    <source>
        <dbReference type="ARBA" id="ARBA00022989"/>
    </source>
</evidence>
<feature type="transmembrane region" description="Helical" evidence="12">
    <location>
        <begin position="12"/>
        <end position="31"/>
    </location>
</feature>
<dbReference type="Pfam" id="PF00905">
    <property type="entry name" value="Transpeptidase"/>
    <property type="match status" value="1"/>
</dbReference>
<dbReference type="PANTHER" id="PTHR30627">
    <property type="entry name" value="PEPTIDOGLYCAN D,D-TRANSPEPTIDASE"/>
    <property type="match status" value="1"/>
</dbReference>
<dbReference type="InterPro" id="IPR001460">
    <property type="entry name" value="PCN-bd_Tpept"/>
</dbReference>
<evidence type="ECO:0000313" key="15">
    <source>
        <dbReference type="EMBL" id="HIX71582.1"/>
    </source>
</evidence>
<feature type="domain" description="Penicillin-binding protein transpeptidase" evidence="13">
    <location>
        <begin position="634"/>
        <end position="965"/>
    </location>
</feature>
<evidence type="ECO:0000256" key="9">
    <source>
        <dbReference type="ARBA" id="ARBA00023136"/>
    </source>
</evidence>
<keyword evidence="9 12" id="KW-0472">Membrane</keyword>
<dbReference type="AlphaFoldDB" id="A0A9D1X2H2"/>
<evidence type="ECO:0000259" key="14">
    <source>
        <dbReference type="Pfam" id="PF03717"/>
    </source>
</evidence>
<evidence type="ECO:0008006" key="17">
    <source>
        <dbReference type="Google" id="ProtNLM"/>
    </source>
</evidence>
<evidence type="ECO:0000256" key="12">
    <source>
        <dbReference type="SAM" id="Phobius"/>
    </source>
</evidence>
<evidence type="ECO:0000256" key="11">
    <source>
        <dbReference type="SAM" id="MobiDB-lite"/>
    </source>
</evidence>
<dbReference type="GO" id="GO:0005886">
    <property type="term" value="C:plasma membrane"/>
    <property type="evidence" value="ECO:0007669"/>
    <property type="project" value="UniProtKB-SubCell"/>
</dbReference>
<feature type="region of interest" description="Disordered" evidence="11">
    <location>
        <begin position="442"/>
        <end position="475"/>
    </location>
</feature>
<evidence type="ECO:0000256" key="10">
    <source>
        <dbReference type="ARBA" id="ARBA00023316"/>
    </source>
</evidence>
<dbReference type="GO" id="GO:0071972">
    <property type="term" value="F:peptidoglycan L,D-transpeptidase activity"/>
    <property type="evidence" value="ECO:0007669"/>
    <property type="project" value="TreeGrafter"/>
</dbReference>
<evidence type="ECO:0000256" key="3">
    <source>
        <dbReference type="ARBA" id="ARBA00007171"/>
    </source>
</evidence>
<feature type="compositionally biased region" description="Polar residues" evidence="11">
    <location>
        <begin position="457"/>
        <end position="466"/>
    </location>
</feature>
<dbReference type="SUPFAM" id="SSF56519">
    <property type="entry name" value="Penicillin binding protein dimerisation domain"/>
    <property type="match status" value="1"/>
</dbReference>
<dbReference type="Gene3D" id="3.40.710.10">
    <property type="entry name" value="DD-peptidase/beta-lactamase superfamily"/>
    <property type="match status" value="1"/>
</dbReference>
<dbReference type="GO" id="GO:0008658">
    <property type="term" value="F:penicillin binding"/>
    <property type="evidence" value="ECO:0007669"/>
    <property type="project" value="InterPro"/>
</dbReference>
<evidence type="ECO:0000313" key="16">
    <source>
        <dbReference type="Proteomes" id="UP000886805"/>
    </source>
</evidence>
<name>A0A9D1X2H2_9FIRM</name>
<evidence type="ECO:0000256" key="7">
    <source>
        <dbReference type="ARBA" id="ARBA00022984"/>
    </source>
</evidence>
<feature type="non-terminal residue" evidence="15">
    <location>
        <position position="1"/>
    </location>
</feature>
<dbReference type="Gene3D" id="3.90.1310.10">
    <property type="entry name" value="Penicillin-binding protein 2a (Domain 2)"/>
    <property type="match status" value="1"/>
</dbReference>
<reference evidence="15" key="2">
    <citation type="submission" date="2021-04" db="EMBL/GenBank/DDBJ databases">
        <authorList>
            <person name="Gilroy R."/>
        </authorList>
    </citation>
    <scope>NUCLEOTIDE SEQUENCE</scope>
    <source>
        <strain evidence="15">ChiSxjej3B15-1167</strain>
    </source>
</reference>
<accession>A0A9D1X2H2</accession>
<comment type="similarity">
    <text evidence="3">Belongs to the transpeptidase family.</text>
</comment>
<keyword evidence="10" id="KW-0961">Cell wall biogenesis/degradation</keyword>
<dbReference type="Pfam" id="PF03717">
    <property type="entry name" value="PBP_dimer"/>
    <property type="match status" value="1"/>
</dbReference>
<keyword evidence="6" id="KW-0133">Cell shape</keyword>
<proteinExistence type="inferred from homology"/>
<dbReference type="InterPro" id="IPR036138">
    <property type="entry name" value="PBP_dimer_sf"/>
</dbReference>
<dbReference type="GO" id="GO:0009252">
    <property type="term" value="P:peptidoglycan biosynthetic process"/>
    <property type="evidence" value="ECO:0007669"/>
    <property type="project" value="UniProtKB-KW"/>
</dbReference>
<keyword evidence="5 12" id="KW-0812">Transmembrane</keyword>
<evidence type="ECO:0000256" key="6">
    <source>
        <dbReference type="ARBA" id="ARBA00022960"/>
    </source>
</evidence>
<sequence>LEKIKQIKITRTMILGAGLCFLFALLIGRLYRLQIVDGEKYAENFVLKTKREIRQKGVRGNIYDRNGKPLARNELVYDLTMEDSQTYPGSRERQLSLNGTIYRLLKVLKQNGDTPSQYLELTWDRQGGYTFTVEGTALARFRADVFGKASIDEMSEEESRADEEDIIAYLSGEDRFCLFSQGGKEYTSGEKQQYGLPEKLSEEEVLGILHIRYALSLQAYQKYLAVTVAENVSDTSVAAISENQTEFTGVSIEEDTMRVYDGGEACASIIGYTGQISPEELEEKEEKGYASDAVVGKAGMEQYLEEELHGEDGSKEVLVDNMGRIIGSTGKSEEPQTGQDVYLTIDSDLQRKVYDILEKKIAEVLLENITDAKTFDKEHISDTTEIRIPIYEVYCALFHNHLIDTAHFVERDATKLEKEIQERYEKQKEAICQEIAEALSAKAGQTGKGDAGEDTDSGQSSETETGTDGGQSSGEEEVLQEYGTFIMEQVDLLYEEYEEDATEYEKQWENGTLSLRGYLNAVIAEGWVRDKIFTGEDAYLTQEEMYESVVDYIVDALREDSDFDELVYERMVMQDVISPGEICQLLYDQKILTKKDDTYQAWKAGEMSAYTFIREKIESLEITPADLALDPCSGSAVVTDTDTGEVLACVSYPGYDNNRLANNMDNDYYYSLSQNKSLPLYNRATQQLSAPGSTFKPVTVIAGLEEGVIDPDTTVVCDGIFDKVSPALRCWNHAGHGPVTSVSAALRHSCNDYLCEVSYRLGMKGNREFSDAQALGYLQKYAKLFHLNEKSGIELTESSPQVTYSYAIPSAIGQGTNNYATVQLGRYVNTVANEGDCYKLTLVKDVGPEGIADTGASGADGGEDGDGVSGNVDAEAATDISGETAARPENHIELSENTWNSVHRGMEMYVANTGIFEGFRIPVAGKSGTAQESRLRPDHALFIGYAPADKPEISLAVRIVNGYASENAVACGREILAAYFHDGKEKDKK</sequence>
<reference evidence="15" key="1">
    <citation type="journal article" date="2021" name="PeerJ">
        <title>Extensive microbial diversity within the chicken gut microbiome revealed by metagenomics and culture.</title>
        <authorList>
            <person name="Gilroy R."/>
            <person name="Ravi A."/>
            <person name="Getino M."/>
            <person name="Pursley I."/>
            <person name="Horton D.L."/>
            <person name="Alikhan N.F."/>
            <person name="Baker D."/>
            <person name="Gharbi K."/>
            <person name="Hall N."/>
            <person name="Watson M."/>
            <person name="Adriaenssens E.M."/>
            <person name="Foster-Nyarko E."/>
            <person name="Jarju S."/>
            <person name="Secka A."/>
            <person name="Antonio M."/>
            <person name="Oren A."/>
            <person name="Chaudhuri R.R."/>
            <person name="La Ragione R."/>
            <person name="Hildebrand F."/>
            <person name="Pallen M.J."/>
        </authorList>
    </citation>
    <scope>NUCLEOTIDE SEQUENCE</scope>
    <source>
        <strain evidence="15">ChiSxjej3B15-1167</strain>
    </source>
</reference>
<dbReference type="InterPro" id="IPR012338">
    <property type="entry name" value="Beta-lactam/transpept-like"/>
</dbReference>
<comment type="caution">
    <text evidence="15">The sequence shown here is derived from an EMBL/GenBank/DDBJ whole genome shotgun (WGS) entry which is preliminary data.</text>
</comment>
<dbReference type="GO" id="GO:0008360">
    <property type="term" value="P:regulation of cell shape"/>
    <property type="evidence" value="ECO:0007669"/>
    <property type="project" value="UniProtKB-KW"/>
</dbReference>
<comment type="subcellular location">
    <subcellularLocation>
        <location evidence="2">Cell membrane</location>
    </subcellularLocation>
    <subcellularLocation>
        <location evidence="1">Membrane</location>
        <topology evidence="1">Single-pass membrane protein</topology>
    </subcellularLocation>
</comment>
<keyword evidence="4" id="KW-1003">Cell membrane</keyword>
<keyword evidence="7" id="KW-0573">Peptidoglycan synthesis</keyword>
<dbReference type="EMBL" id="DXEQ01000027">
    <property type="protein sequence ID" value="HIX71582.1"/>
    <property type="molecule type" value="Genomic_DNA"/>
</dbReference>
<evidence type="ECO:0000256" key="5">
    <source>
        <dbReference type="ARBA" id="ARBA00022692"/>
    </source>
</evidence>
<dbReference type="InterPro" id="IPR005311">
    <property type="entry name" value="PBP_dimer"/>
</dbReference>
<organism evidence="15 16">
    <name type="scientific">Candidatus Anaerobutyricum stercoripullorum</name>
    <dbReference type="NCBI Taxonomy" id="2838456"/>
    <lineage>
        <taxon>Bacteria</taxon>
        <taxon>Bacillati</taxon>
        <taxon>Bacillota</taxon>
        <taxon>Clostridia</taxon>
        <taxon>Lachnospirales</taxon>
        <taxon>Lachnospiraceae</taxon>
        <taxon>Anaerobutyricum</taxon>
    </lineage>
</organism>
<evidence type="ECO:0000256" key="1">
    <source>
        <dbReference type="ARBA" id="ARBA00004167"/>
    </source>
</evidence>
<dbReference type="SUPFAM" id="SSF56601">
    <property type="entry name" value="beta-lactamase/transpeptidase-like"/>
    <property type="match status" value="1"/>
</dbReference>
<dbReference type="InterPro" id="IPR050515">
    <property type="entry name" value="Beta-lactam/transpept"/>
</dbReference>
<dbReference type="GO" id="GO:0071555">
    <property type="term" value="P:cell wall organization"/>
    <property type="evidence" value="ECO:0007669"/>
    <property type="project" value="UniProtKB-KW"/>
</dbReference>
<evidence type="ECO:0000256" key="4">
    <source>
        <dbReference type="ARBA" id="ARBA00022475"/>
    </source>
</evidence>
<dbReference type="Proteomes" id="UP000886805">
    <property type="component" value="Unassembled WGS sequence"/>
</dbReference>
<protein>
    <recommendedName>
        <fullName evidence="17">Penicillin-binding protein 2</fullName>
    </recommendedName>
</protein>
<evidence type="ECO:0000259" key="13">
    <source>
        <dbReference type="Pfam" id="PF00905"/>
    </source>
</evidence>
<keyword evidence="8 12" id="KW-1133">Transmembrane helix</keyword>
<feature type="domain" description="Penicillin-binding protein dimerisation" evidence="14">
    <location>
        <begin position="56"/>
        <end position="328"/>
    </location>
</feature>
<evidence type="ECO:0000256" key="2">
    <source>
        <dbReference type="ARBA" id="ARBA00004236"/>
    </source>
</evidence>
<gene>
    <name evidence="15" type="ORF">H9849_01030</name>
</gene>